<dbReference type="PROSITE" id="PS50005">
    <property type="entry name" value="TPR"/>
    <property type="match status" value="1"/>
</dbReference>
<gene>
    <name evidence="3" type="ORF">CBW52_11620</name>
    <name evidence="2" type="ORF">ERS008491_03276</name>
</gene>
<organism evidence="2 4">
    <name type="scientific">Yersinia kristensenii</name>
    <dbReference type="NCBI Taxonomy" id="28152"/>
    <lineage>
        <taxon>Bacteria</taxon>
        <taxon>Pseudomonadati</taxon>
        <taxon>Pseudomonadota</taxon>
        <taxon>Gammaproteobacteria</taxon>
        <taxon>Enterobacterales</taxon>
        <taxon>Yersiniaceae</taxon>
        <taxon>Yersinia</taxon>
    </lineage>
</organism>
<proteinExistence type="predicted"/>
<dbReference type="InterPro" id="IPR011990">
    <property type="entry name" value="TPR-like_helical_dom_sf"/>
</dbReference>
<protein>
    <submittedName>
        <fullName evidence="3">CesD/SycD/LcrH family type III secretion system chaperone</fullName>
    </submittedName>
    <submittedName>
        <fullName evidence="2">Secretion system chaperone SscA</fullName>
    </submittedName>
</protein>
<dbReference type="Gene3D" id="1.25.40.10">
    <property type="entry name" value="Tetratricopeptide repeat domain"/>
    <property type="match status" value="1"/>
</dbReference>
<keyword evidence="5" id="KW-1185">Reference proteome</keyword>
<evidence type="ECO:0000256" key="1">
    <source>
        <dbReference type="PROSITE-ProRule" id="PRU00339"/>
    </source>
</evidence>
<keyword evidence="1" id="KW-0802">TPR repeat</keyword>
<dbReference type="RefSeq" id="WP_049563219.1">
    <property type="nucleotide sequence ID" value="NZ_CABHXV010000006.1"/>
</dbReference>
<dbReference type="AlphaFoldDB" id="A0A0T9LSC9"/>
<dbReference type="InterPro" id="IPR016379">
    <property type="entry name" value="T3SS_Ca_resp_chp_LcrH/SycD_sub"/>
</dbReference>
<dbReference type="EMBL" id="CPYI01000015">
    <property type="protein sequence ID" value="CNF20219.1"/>
    <property type="molecule type" value="Genomic_DNA"/>
</dbReference>
<dbReference type="InterPro" id="IPR005415">
    <property type="entry name" value="T3SS_Ca_resp_chp_LcrH/SycD"/>
</dbReference>
<dbReference type="PIRSF" id="PIRSF003165">
    <property type="entry name" value="Chaperone_SicA"/>
    <property type="match status" value="1"/>
</dbReference>
<dbReference type="PRINTS" id="PR01595">
    <property type="entry name" value="SYCDCHAPRONE"/>
</dbReference>
<dbReference type="NCBIfam" id="TIGR02552">
    <property type="entry name" value="LcrH_SycD"/>
    <property type="match status" value="1"/>
</dbReference>
<evidence type="ECO:0000313" key="3">
    <source>
        <dbReference type="EMBL" id="OVZ80440.1"/>
    </source>
</evidence>
<dbReference type="SUPFAM" id="SSF48452">
    <property type="entry name" value="TPR-like"/>
    <property type="match status" value="1"/>
</dbReference>
<reference evidence="3 5" key="2">
    <citation type="submission" date="2017-05" db="EMBL/GenBank/DDBJ databases">
        <title>Whole genome sequencing of Yersinia kristensenii.</title>
        <authorList>
            <person name="Campioni F."/>
        </authorList>
    </citation>
    <scope>NUCLEOTIDE SEQUENCE [LARGE SCALE GENOMIC DNA]</scope>
    <source>
        <strain evidence="3 5">CFSAN060538</strain>
    </source>
</reference>
<sequence length="155" mass="17846">MNIQPSDAVINFMRRGGSLRMLAKMNPQDLALVYEYTVQLCQGGEYNSAKQLLNLLVRLDHWNFSYWLTLGACYQQTADFHQAIYCFSRAGQIQVDDPRPSCSAAECYVSCGNRIYAEKAFRMSLNWCYSHTEWHQVKQQAERGLAALLLEVRHV</sequence>
<dbReference type="Proteomes" id="UP000195840">
    <property type="component" value="Unassembled WGS sequence"/>
</dbReference>
<dbReference type="EMBL" id="NHOG01000011">
    <property type="protein sequence ID" value="OVZ80440.1"/>
    <property type="molecule type" value="Genomic_DNA"/>
</dbReference>
<accession>A0A0T9LSC9</accession>
<feature type="repeat" description="TPR" evidence="1">
    <location>
        <begin position="64"/>
        <end position="97"/>
    </location>
</feature>
<dbReference type="Proteomes" id="UP000045824">
    <property type="component" value="Unassembled WGS sequence"/>
</dbReference>
<name>A0A0T9LSC9_YERKR</name>
<evidence type="ECO:0000313" key="4">
    <source>
        <dbReference type="Proteomes" id="UP000045824"/>
    </source>
</evidence>
<reference evidence="2 4" key="1">
    <citation type="submission" date="2015-03" db="EMBL/GenBank/DDBJ databases">
        <authorList>
            <person name="Murphy D."/>
        </authorList>
    </citation>
    <scope>NUCLEOTIDE SEQUENCE [LARGE SCALE GENOMIC DNA]</scope>
    <source>
        <strain evidence="2 4">FCF326</strain>
    </source>
</reference>
<evidence type="ECO:0000313" key="5">
    <source>
        <dbReference type="Proteomes" id="UP000195840"/>
    </source>
</evidence>
<evidence type="ECO:0000313" key="2">
    <source>
        <dbReference type="EMBL" id="CNF20219.1"/>
    </source>
</evidence>
<dbReference type="InterPro" id="IPR019734">
    <property type="entry name" value="TPR_rpt"/>
</dbReference>